<dbReference type="EMBL" id="WHUW01000048">
    <property type="protein sequence ID" value="KAF8431582.1"/>
    <property type="molecule type" value="Genomic_DNA"/>
</dbReference>
<feature type="transmembrane region" description="Helical" evidence="6">
    <location>
        <begin position="12"/>
        <end position="30"/>
    </location>
</feature>
<dbReference type="AlphaFoldDB" id="A0AAD4G971"/>
<keyword evidence="4 6" id="KW-0472">Membrane</keyword>
<gene>
    <name evidence="8" type="ORF">L210DRAFT_3650980</name>
</gene>
<dbReference type="GO" id="GO:0016020">
    <property type="term" value="C:membrane"/>
    <property type="evidence" value="ECO:0007669"/>
    <property type="project" value="UniProtKB-SubCell"/>
</dbReference>
<comment type="similarity">
    <text evidence="5">Belongs to the SAT4 family.</text>
</comment>
<evidence type="ECO:0000256" key="2">
    <source>
        <dbReference type="ARBA" id="ARBA00022692"/>
    </source>
</evidence>
<dbReference type="Proteomes" id="UP001194468">
    <property type="component" value="Unassembled WGS sequence"/>
</dbReference>
<evidence type="ECO:0000313" key="8">
    <source>
        <dbReference type="EMBL" id="KAF8431582.1"/>
    </source>
</evidence>
<dbReference type="InterPro" id="IPR052337">
    <property type="entry name" value="SAT4-like"/>
</dbReference>
<evidence type="ECO:0000256" key="5">
    <source>
        <dbReference type="ARBA" id="ARBA00038359"/>
    </source>
</evidence>
<feature type="transmembrane region" description="Helical" evidence="6">
    <location>
        <begin position="115"/>
        <end position="137"/>
    </location>
</feature>
<organism evidence="8 9">
    <name type="scientific">Boletus edulis BED1</name>
    <dbReference type="NCBI Taxonomy" id="1328754"/>
    <lineage>
        <taxon>Eukaryota</taxon>
        <taxon>Fungi</taxon>
        <taxon>Dikarya</taxon>
        <taxon>Basidiomycota</taxon>
        <taxon>Agaricomycotina</taxon>
        <taxon>Agaricomycetes</taxon>
        <taxon>Agaricomycetidae</taxon>
        <taxon>Boletales</taxon>
        <taxon>Boletineae</taxon>
        <taxon>Boletaceae</taxon>
        <taxon>Boletoideae</taxon>
        <taxon>Boletus</taxon>
    </lineage>
</organism>
<proteinExistence type="inferred from homology"/>
<feature type="transmembrane region" description="Helical" evidence="6">
    <location>
        <begin position="42"/>
        <end position="60"/>
    </location>
</feature>
<keyword evidence="3 6" id="KW-1133">Transmembrane helix</keyword>
<evidence type="ECO:0000256" key="4">
    <source>
        <dbReference type="ARBA" id="ARBA00023136"/>
    </source>
</evidence>
<reference evidence="8" key="2">
    <citation type="journal article" date="2020" name="Nat. Commun.">
        <title>Large-scale genome sequencing of mycorrhizal fungi provides insights into the early evolution of symbiotic traits.</title>
        <authorList>
            <person name="Miyauchi S."/>
            <person name="Kiss E."/>
            <person name="Kuo A."/>
            <person name="Drula E."/>
            <person name="Kohler A."/>
            <person name="Sanchez-Garcia M."/>
            <person name="Morin E."/>
            <person name="Andreopoulos B."/>
            <person name="Barry K.W."/>
            <person name="Bonito G."/>
            <person name="Buee M."/>
            <person name="Carver A."/>
            <person name="Chen C."/>
            <person name="Cichocki N."/>
            <person name="Clum A."/>
            <person name="Culley D."/>
            <person name="Crous P.W."/>
            <person name="Fauchery L."/>
            <person name="Girlanda M."/>
            <person name="Hayes R.D."/>
            <person name="Keri Z."/>
            <person name="LaButti K."/>
            <person name="Lipzen A."/>
            <person name="Lombard V."/>
            <person name="Magnuson J."/>
            <person name="Maillard F."/>
            <person name="Murat C."/>
            <person name="Nolan M."/>
            <person name="Ohm R.A."/>
            <person name="Pangilinan J."/>
            <person name="Pereira M.F."/>
            <person name="Perotto S."/>
            <person name="Peter M."/>
            <person name="Pfister S."/>
            <person name="Riley R."/>
            <person name="Sitrit Y."/>
            <person name="Stielow J.B."/>
            <person name="Szollosi G."/>
            <person name="Zifcakova L."/>
            <person name="Stursova M."/>
            <person name="Spatafora J.W."/>
            <person name="Tedersoo L."/>
            <person name="Vaario L.M."/>
            <person name="Yamada A."/>
            <person name="Yan M."/>
            <person name="Wang P."/>
            <person name="Xu J."/>
            <person name="Bruns T."/>
            <person name="Baldrian P."/>
            <person name="Vilgalys R."/>
            <person name="Dunand C."/>
            <person name="Henrissat B."/>
            <person name="Grigoriev I.V."/>
            <person name="Hibbett D."/>
            <person name="Nagy L.G."/>
            <person name="Martin F.M."/>
        </authorList>
    </citation>
    <scope>NUCLEOTIDE SEQUENCE</scope>
    <source>
        <strain evidence="8">BED1</strain>
    </source>
</reference>
<evidence type="ECO:0000256" key="1">
    <source>
        <dbReference type="ARBA" id="ARBA00004141"/>
    </source>
</evidence>
<accession>A0AAD4G971</accession>
<feature type="transmembrane region" description="Helical" evidence="6">
    <location>
        <begin position="149"/>
        <end position="171"/>
    </location>
</feature>
<reference evidence="8" key="1">
    <citation type="submission" date="2019-10" db="EMBL/GenBank/DDBJ databases">
        <authorList>
            <consortium name="DOE Joint Genome Institute"/>
            <person name="Kuo A."/>
            <person name="Miyauchi S."/>
            <person name="Kiss E."/>
            <person name="Drula E."/>
            <person name="Kohler A."/>
            <person name="Sanchez-Garcia M."/>
            <person name="Andreopoulos B."/>
            <person name="Barry K.W."/>
            <person name="Bonito G."/>
            <person name="Buee M."/>
            <person name="Carver A."/>
            <person name="Chen C."/>
            <person name="Cichocki N."/>
            <person name="Clum A."/>
            <person name="Culley D."/>
            <person name="Crous P.W."/>
            <person name="Fauchery L."/>
            <person name="Girlanda M."/>
            <person name="Hayes R."/>
            <person name="Keri Z."/>
            <person name="LaButti K."/>
            <person name="Lipzen A."/>
            <person name="Lombard V."/>
            <person name="Magnuson J."/>
            <person name="Maillard F."/>
            <person name="Morin E."/>
            <person name="Murat C."/>
            <person name="Nolan M."/>
            <person name="Ohm R."/>
            <person name="Pangilinan J."/>
            <person name="Pereira M."/>
            <person name="Perotto S."/>
            <person name="Peter M."/>
            <person name="Riley R."/>
            <person name="Sitrit Y."/>
            <person name="Stielow B."/>
            <person name="Szollosi G."/>
            <person name="Zifcakova L."/>
            <person name="Stursova M."/>
            <person name="Spatafora J.W."/>
            <person name="Tedersoo L."/>
            <person name="Vaario L.-M."/>
            <person name="Yamada A."/>
            <person name="Yan M."/>
            <person name="Wang P."/>
            <person name="Xu J."/>
            <person name="Bruns T."/>
            <person name="Baldrian P."/>
            <person name="Vilgalys R."/>
            <person name="Henrissat B."/>
            <person name="Grigoriev I.V."/>
            <person name="Hibbett D."/>
            <person name="Nagy L.G."/>
            <person name="Martin F.M."/>
        </authorList>
    </citation>
    <scope>NUCLEOTIDE SEQUENCE</scope>
    <source>
        <strain evidence="8">BED1</strain>
    </source>
</reference>
<dbReference type="InterPro" id="IPR049326">
    <property type="entry name" value="Rhodopsin_dom_fungi"/>
</dbReference>
<keyword evidence="9" id="KW-1185">Reference proteome</keyword>
<sequence length="271" mass="30344">MTLHLTLNQQVAVSILYILAIITGTFRTFYRWYISRFWWEDVWATFALLLDIICFANVWIPQPRDVSAPDALLDGAVASHWMEAIALTSGLWAARMSMISAIIRITSHRVRFRHSAYATAVAFGIMWIALLIQKLYICAARSCLMNQHVATSQLVTDVISDVLLMALPLLFLRGVNIEHNQRVLLVSSFASSICITIISIVHSIFLFLPSCTATSIILAHVKTALALIICNLLVIVTFAYRLCRRNDLDLHNMPTKSDGAQFTSVFIGNGD</sequence>
<dbReference type="Pfam" id="PF20684">
    <property type="entry name" value="Fung_rhodopsin"/>
    <property type="match status" value="1"/>
</dbReference>
<keyword evidence="2 6" id="KW-0812">Transmembrane</keyword>
<evidence type="ECO:0000313" key="9">
    <source>
        <dbReference type="Proteomes" id="UP001194468"/>
    </source>
</evidence>
<feature type="transmembrane region" description="Helical" evidence="6">
    <location>
        <begin position="223"/>
        <end position="243"/>
    </location>
</feature>
<protein>
    <recommendedName>
        <fullName evidence="7">Rhodopsin domain-containing protein</fullName>
    </recommendedName>
</protein>
<evidence type="ECO:0000259" key="7">
    <source>
        <dbReference type="Pfam" id="PF20684"/>
    </source>
</evidence>
<comment type="subcellular location">
    <subcellularLocation>
        <location evidence="1">Membrane</location>
        <topology evidence="1">Multi-pass membrane protein</topology>
    </subcellularLocation>
</comment>
<feature type="transmembrane region" description="Helical" evidence="6">
    <location>
        <begin position="80"/>
        <end position="103"/>
    </location>
</feature>
<dbReference type="PANTHER" id="PTHR33048:SF47">
    <property type="entry name" value="INTEGRAL MEMBRANE PROTEIN-RELATED"/>
    <property type="match status" value="1"/>
</dbReference>
<evidence type="ECO:0000256" key="6">
    <source>
        <dbReference type="SAM" id="Phobius"/>
    </source>
</evidence>
<dbReference type="PANTHER" id="PTHR33048">
    <property type="entry name" value="PTH11-LIKE INTEGRAL MEMBRANE PROTEIN (AFU_ORTHOLOGUE AFUA_5G11245)"/>
    <property type="match status" value="1"/>
</dbReference>
<name>A0AAD4G971_BOLED</name>
<comment type="caution">
    <text evidence="8">The sequence shown here is derived from an EMBL/GenBank/DDBJ whole genome shotgun (WGS) entry which is preliminary data.</text>
</comment>
<evidence type="ECO:0000256" key="3">
    <source>
        <dbReference type="ARBA" id="ARBA00022989"/>
    </source>
</evidence>
<feature type="transmembrane region" description="Helical" evidence="6">
    <location>
        <begin position="183"/>
        <end position="208"/>
    </location>
</feature>
<feature type="domain" description="Rhodopsin" evidence="7">
    <location>
        <begin position="27"/>
        <end position="208"/>
    </location>
</feature>